<accession>A0A1G7RWW9</accession>
<keyword evidence="1" id="KW-0460">Magnesium</keyword>
<evidence type="ECO:0000256" key="1">
    <source>
        <dbReference type="PIRSR" id="PIRSR605502-1"/>
    </source>
</evidence>
<dbReference type="PANTHER" id="PTHR16222">
    <property type="entry name" value="ADP-RIBOSYLGLYCOHYDROLASE"/>
    <property type="match status" value="1"/>
</dbReference>
<dbReference type="STRING" id="440168.SAMN04487974_101176"/>
<dbReference type="GO" id="GO:0016787">
    <property type="term" value="F:hydrolase activity"/>
    <property type="evidence" value="ECO:0007669"/>
    <property type="project" value="UniProtKB-KW"/>
</dbReference>
<dbReference type="Proteomes" id="UP000199495">
    <property type="component" value="Unassembled WGS sequence"/>
</dbReference>
<dbReference type="Pfam" id="PF03747">
    <property type="entry name" value="ADP_ribosyl_GH"/>
    <property type="match status" value="1"/>
</dbReference>
<evidence type="ECO:0000313" key="2">
    <source>
        <dbReference type="EMBL" id="SDG15267.1"/>
    </source>
</evidence>
<feature type="binding site" evidence="1">
    <location>
        <position position="77"/>
    </location>
    <ligand>
        <name>Mg(2+)</name>
        <dbReference type="ChEBI" id="CHEBI:18420"/>
        <label>1</label>
    </ligand>
</feature>
<keyword evidence="1" id="KW-0479">Metal-binding</keyword>
<keyword evidence="2" id="KW-0378">Hydrolase</keyword>
<dbReference type="PANTHER" id="PTHR16222:SF12">
    <property type="entry name" value="ADP-RIBOSYLGLYCOHYDROLASE-RELATED"/>
    <property type="match status" value="1"/>
</dbReference>
<keyword evidence="3" id="KW-1185">Reference proteome</keyword>
<dbReference type="RefSeq" id="WP_090589826.1">
    <property type="nucleotide sequence ID" value="NZ_FNCS01000001.1"/>
</dbReference>
<feature type="binding site" evidence="1">
    <location>
        <position position="76"/>
    </location>
    <ligand>
        <name>Mg(2+)</name>
        <dbReference type="ChEBI" id="CHEBI:18420"/>
        <label>1</label>
    </ligand>
</feature>
<dbReference type="SUPFAM" id="SSF101478">
    <property type="entry name" value="ADP-ribosylglycohydrolase"/>
    <property type="match status" value="1"/>
</dbReference>
<evidence type="ECO:0000313" key="3">
    <source>
        <dbReference type="Proteomes" id="UP000199495"/>
    </source>
</evidence>
<dbReference type="AlphaFoldDB" id="A0A1G7RWW9"/>
<feature type="binding site" evidence="1">
    <location>
        <position position="326"/>
    </location>
    <ligand>
        <name>Mg(2+)</name>
        <dbReference type="ChEBI" id="CHEBI:18420"/>
        <label>1</label>
    </ligand>
</feature>
<feature type="binding site" evidence="1">
    <location>
        <position position="323"/>
    </location>
    <ligand>
        <name>Mg(2+)</name>
        <dbReference type="ChEBI" id="CHEBI:18420"/>
        <label>1</label>
    </ligand>
</feature>
<dbReference type="EMBL" id="FNCS01000001">
    <property type="protein sequence ID" value="SDG15267.1"/>
    <property type="molecule type" value="Genomic_DNA"/>
</dbReference>
<proteinExistence type="predicted"/>
<name>A0A1G7RWW9_9HYPH</name>
<protein>
    <submittedName>
        <fullName evidence="2">ADP-ribosylglycohydrolase</fullName>
    </submittedName>
</protein>
<dbReference type="Gene3D" id="1.10.4080.10">
    <property type="entry name" value="ADP-ribosylation/Crystallin J1"/>
    <property type="match status" value="1"/>
</dbReference>
<dbReference type="InterPro" id="IPR050792">
    <property type="entry name" value="ADP-ribosylglycohydrolase"/>
</dbReference>
<dbReference type="InterPro" id="IPR036705">
    <property type="entry name" value="Ribosyl_crysJ1_sf"/>
</dbReference>
<dbReference type="GO" id="GO:0046872">
    <property type="term" value="F:metal ion binding"/>
    <property type="evidence" value="ECO:0007669"/>
    <property type="project" value="UniProtKB-KW"/>
</dbReference>
<gene>
    <name evidence="2" type="ORF">SAMN04487974_101176</name>
</gene>
<sequence>MTQQQNAGPTFNSRVRGLLHGVAFGDAIGAPVEKLTPAEIKQLYGRVETLDTQWHRTSRDPAAGNGRVRGNGIVTDDTLMTLSLIAVYNEVRRHIDAWDMAEGFVRQIAWVHRYVPELQRECALLERLFYPEKWIFQRHQLSSCDPRQGGIGNMVNCGAAMYIAPIGVVNACDPIAAYDEAIAFASGHQQSYGLEAAGVLAAAVAAAFVPQTSIGEIVGSAHALAKDGTRTAIADIAEAAEILRDKGAEPDEIVTTFHARIARFSALGDDLDHTSARAGQPNAGYQPSRFQAIEELPLALGFAIAAGGDFRTAIENGINSGRDTDSIGVMAGAILGAMHGEAVIDAAEAAQIDKINRLDLASEAGRFADTALAIMAADDARRTELATRRAAIFGDRTPERAMAL</sequence>
<feature type="binding site" evidence="1">
    <location>
        <position position="325"/>
    </location>
    <ligand>
        <name>Mg(2+)</name>
        <dbReference type="ChEBI" id="CHEBI:18420"/>
        <label>1</label>
    </ligand>
</feature>
<feature type="binding site" evidence="1">
    <location>
        <position position="75"/>
    </location>
    <ligand>
        <name>Mg(2+)</name>
        <dbReference type="ChEBI" id="CHEBI:18420"/>
        <label>1</label>
    </ligand>
</feature>
<dbReference type="InterPro" id="IPR005502">
    <property type="entry name" value="Ribosyl_crysJ1"/>
</dbReference>
<comment type="cofactor">
    <cofactor evidence="1">
        <name>Mg(2+)</name>
        <dbReference type="ChEBI" id="CHEBI:18420"/>
    </cofactor>
    <text evidence="1">Binds 2 magnesium ions per subunit.</text>
</comment>
<reference evidence="2 3" key="1">
    <citation type="submission" date="2016-10" db="EMBL/GenBank/DDBJ databases">
        <authorList>
            <person name="de Groot N.N."/>
        </authorList>
    </citation>
    <scope>NUCLEOTIDE SEQUENCE [LARGE SCALE GENOMIC DNA]</scope>
    <source>
        <strain evidence="2 3">CGMCC 1.10267</strain>
    </source>
</reference>
<organism evidence="2 3">
    <name type="scientific">Pelagibacterium luteolum</name>
    <dbReference type="NCBI Taxonomy" id="440168"/>
    <lineage>
        <taxon>Bacteria</taxon>
        <taxon>Pseudomonadati</taxon>
        <taxon>Pseudomonadota</taxon>
        <taxon>Alphaproteobacteria</taxon>
        <taxon>Hyphomicrobiales</taxon>
        <taxon>Devosiaceae</taxon>
        <taxon>Pelagibacterium</taxon>
    </lineage>
</organism>
<dbReference type="OrthoDB" id="9798107at2"/>